<evidence type="ECO:0000313" key="3">
    <source>
        <dbReference type="Proteomes" id="UP000003191"/>
    </source>
</evidence>
<dbReference type="Proteomes" id="UP000003191">
    <property type="component" value="Unassembled WGS sequence"/>
</dbReference>
<dbReference type="PATRIC" id="fig|518634.7.peg.1563"/>
<dbReference type="HOGENOM" id="CLU_2987452_0_0_11"/>
<organism evidence="2 3">
    <name type="scientific">Bifidobacterium breve DSM 20213 = JCM 1192</name>
    <dbReference type="NCBI Taxonomy" id="518634"/>
    <lineage>
        <taxon>Bacteria</taxon>
        <taxon>Bacillati</taxon>
        <taxon>Actinomycetota</taxon>
        <taxon>Actinomycetes</taxon>
        <taxon>Bifidobacteriales</taxon>
        <taxon>Bifidobacteriaceae</taxon>
        <taxon>Bifidobacterium</taxon>
    </lineage>
</organism>
<accession>D4BR65</accession>
<feature type="compositionally biased region" description="Basic residues" evidence="1">
    <location>
        <begin position="21"/>
        <end position="33"/>
    </location>
</feature>
<name>D4BR65_BIFBR</name>
<proteinExistence type="predicted"/>
<evidence type="ECO:0000256" key="1">
    <source>
        <dbReference type="SAM" id="MobiDB-lite"/>
    </source>
</evidence>
<sequence>MLRLVLNSSPARGQLPAPGTAKRRQRVRPRKSARASMEPARTLWLDDLVSTFWACRK</sequence>
<dbReference type="AlphaFoldDB" id="D4BR65"/>
<comment type="caution">
    <text evidence="2">The sequence shown here is derived from an EMBL/GenBank/DDBJ whole genome shotgun (WGS) entry which is preliminary data.</text>
</comment>
<gene>
    <name evidence="2" type="ORF">BIFBRE_04600</name>
</gene>
<keyword evidence="3" id="KW-1185">Reference proteome</keyword>
<evidence type="ECO:0000313" key="2">
    <source>
        <dbReference type="EMBL" id="EFE88710.1"/>
    </source>
</evidence>
<reference evidence="2 3" key="1">
    <citation type="submission" date="2010-02" db="EMBL/GenBank/DDBJ databases">
        <authorList>
            <person name="Weinstock G."/>
            <person name="Sodergren E."/>
            <person name="Clifton S."/>
            <person name="Fulton L."/>
            <person name="Fulton B."/>
            <person name="Courtney L."/>
            <person name="Fronick C."/>
            <person name="Harrison M."/>
            <person name="Strong C."/>
            <person name="Farmer C."/>
            <person name="Delahaunty K."/>
            <person name="Markovic C."/>
            <person name="Hall O."/>
            <person name="Minx P."/>
            <person name="Tomlinson C."/>
            <person name="Mitreva M."/>
            <person name="Nelson J."/>
            <person name="Hou S."/>
            <person name="Wollam A."/>
            <person name="Pepin K.H."/>
            <person name="Johnson M."/>
            <person name="Bhonagiri V."/>
            <person name="Zhang X."/>
            <person name="Suruliraj S."/>
            <person name="Warren W."/>
            <person name="Chinwalla A."/>
            <person name="Mardis E.R."/>
            <person name="Wilson R.K."/>
        </authorList>
    </citation>
    <scope>NUCLEOTIDE SEQUENCE [LARGE SCALE GENOMIC DNA]</scope>
    <source>
        <strain evidence="2 3">DSM 20213</strain>
    </source>
</reference>
<protein>
    <submittedName>
        <fullName evidence="2">Uncharacterized protein</fullName>
    </submittedName>
</protein>
<dbReference type="EMBL" id="ACCG02000012">
    <property type="protein sequence ID" value="EFE88710.1"/>
    <property type="molecule type" value="Genomic_DNA"/>
</dbReference>
<feature type="region of interest" description="Disordered" evidence="1">
    <location>
        <begin position="1"/>
        <end position="36"/>
    </location>
</feature>
<feature type="compositionally biased region" description="Polar residues" evidence="1">
    <location>
        <begin position="1"/>
        <end position="11"/>
    </location>
</feature>